<dbReference type="RefSeq" id="WP_068364959.1">
    <property type="nucleotide sequence ID" value="NZ_CP135915.1"/>
</dbReference>
<protein>
    <submittedName>
        <fullName evidence="3">Nucleotide-binding universal stress protein, UspA family</fullName>
    </submittedName>
</protein>
<feature type="domain" description="UspA" evidence="2">
    <location>
        <begin position="161"/>
        <end position="304"/>
    </location>
</feature>
<reference evidence="3 4" key="1">
    <citation type="submission" date="2016-10" db="EMBL/GenBank/DDBJ databases">
        <authorList>
            <person name="de Groot N.N."/>
        </authorList>
    </citation>
    <scope>NUCLEOTIDE SEQUENCE [LARGE SCALE GENOMIC DNA]</scope>
    <source>
        <strain evidence="3 4">DSM 44908</strain>
    </source>
</reference>
<dbReference type="Proteomes" id="UP000182054">
    <property type="component" value="Unassembled WGS sequence"/>
</dbReference>
<evidence type="ECO:0000256" key="1">
    <source>
        <dbReference type="ARBA" id="ARBA00008791"/>
    </source>
</evidence>
<evidence type="ECO:0000313" key="3">
    <source>
        <dbReference type="EMBL" id="SFA50774.1"/>
    </source>
</evidence>
<dbReference type="EMBL" id="FOJN01000006">
    <property type="protein sequence ID" value="SFA50774.1"/>
    <property type="molecule type" value="Genomic_DNA"/>
</dbReference>
<name>A0A1I0TG85_9NOCA</name>
<proteinExistence type="inferred from homology"/>
<gene>
    <name evidence="3" type="ORF">SAMN05444374_106123</name>
</gene>
<dbReference type="AlphaFoldDB" id="A0A1I0TG85"/>
<dbReference type="OrthoDB" id="5242641at2"/>
<evidence type="ECO:0000259" key="2">
    <source>
        <dbReference type="Pfam" id="PF00582"/>
    </source>
</evidence>
<dbReference type="PRINTS" id="PR01438">
    <property type="entry name" value="UNVRSLSTRESS"/>
</dbReference>
<comment type="similarity">
    <text evidence="1">Belongs to the universal stress protein A family.</text>
</comment>
<organism evidence="3 4">
    <name type="scientific">Rhodococcoides kroppenstedtii</name>
    <dbReference type="NCBI Taxonomy" id="293050"/>
    <lineage>
        <taxon>Bacteria</taxon>
        <taxon>Bacillati</taxon>
        <taxon>Actinomycetota</taxon>
        <taxon>Actinomycetes</taxon>
        <taxon>Mycobacteriales</taxon>
        <taxon>Nocardiaceae</taxon>
        <taxon>Rhodococcoides</taxon>
    </lineage>
</organism>
<dbReference type="Gene3D" id="3.40.50.12370">
    <property type="match status" value="1"/>
</dbReference>
<dbReference type="InterPro" id="IPR006016">
    <property type="entry name" value="UspA"/>
</dbReference>
<dbReference type="PANTHER" id="PTHR46268:SF6">
    <property type="entry name" value="UNIVERSAL STRESS PROTEIN UP12"/>
    <property type="match status" value="1"/>
</dbReference>
<dbReference type="CDD" id="cd00293">
    <property type="entry name" value="USP-like"/>
    <property type="match status" value="1"/>
</dbReference>
<dbReference type="InterPro" id="IPR006015">
    <property type="entry name" value="Universal_stress_UspA"/>
</dbReference>
<evidence type="ECO:0000313" key="4">
    <source>
        <dbReference type="Proteomes" id="UP000182054"/>
    </source>
</evidence>
<dbReference type="SUPFAM" id="SSF52402">
    <property type="entry name" value="Adenine nucleotide alpha hydrolases-like"/>
    <property type="match status" value="2"/>
</dbReference>
<dbReference type="PANTHER" id="PTHR46268">
    <property type="entry name" value="STRESS RESPONSE PROTEIN NHAX"/>
    <property type="match status" value="1"/>
</dbReference>
<feature type="domain" description="UspA" evidence="2">
    <location>
        <begin position="7"/>
        <end position="149"/>
    </location>
</feature>
<dbReference type="Pfam" id="PF00582">
    <property type="entry name" value="Usp"/>
    <property type="match status" value="2"/>
</dbReference>
<accession>A0A1I0TG85</accession>
<dbReference type="GeneID" id="85485842"/>
<sequence length="322" mass="33893">MATTSVLVGWLPDEAGRDSVAWAARAAATARAAESVVRVRCCTVLPRTWPFPTSNAADADYRRWVRERGDESVRAAHDTLTEFLDPGELDEPAAFHVDNPAESAGLIGAAATHHTDLVVLGSTDGPPGRFTSGSTSDALLHSSRVPLALAPRGYAERRGPFRRLACAYTGTEESEDAVDTAAVLADRWGIPLHLVAFAPRRTTTFPPLGGYGAEDLVTAQWAEQATALLRAAATRVAESHPTLAPTCAVGVGGGWEDVLRSVDLGDDDVLVLGSSRPGPVARVFLGSTASKIVRHSPVPVIVVPRGSRLGSARPAHSSKETS</sequence>